<evidence type="ECO:0000313" key="4">
    <source>
        <dbReference type="Proteomes" id="UP000001176"/>
    </source>
</evidence>
<organism evidence="3 4">
    <name type="scientific">Gluconacetobacter diazotrophicus (strain ATCC 49037 / DSM 5601 / CCUG 37298 / CIP 103539 / LMG 7603 / PAl5)</name>
    <dbReference type="NCBI Taxonomy" id="272568"/>
    <lineage>
        <taxon>Bacteria</taxon>
        <taxon>Pseudomonadati</taxon>
        <taxon>Pseudomonadota</taxon>
        <taxon>Alphaproteobacteria</taxon>
        <taxon>Acetobacterales</taxon>
        <taxon>Acetobacteraceae</taxon>
        <taxon>Gluconacetobacter</taxon>
    </lineage>
</organism>
<accession>A9HA25</accession>
<dbReference type="GO" id="GO:0005886">
    <property type="term" value="C:plasma membrane"/>
    <property type="evidence" value="ECO:0007669"/>
    <property type="project" value="UniProtKB-SubCell"/>
</dbReference>
<dbReference type="NCBIfam" id="TIGR01845">
    <property type="entry name" value="outer_NodT"/>
    <property type="match status" value="1"/>
</dbReference>
<dbReference type="Pfam" id="PF02321">
    <property type="entry name" value="OEP"/>
    <property type="match status" value="2"/>
</dbReference>
<keyword evidence="2" id="KW-0812">Transmembrane</keyword>
<keyword evidence="2" id="KW-0472">Membrane</keyword>
<evidence type="ECO:0000256" key="1">
    <source>
        <dbReference type="ARBA" id="ARBA00007613"/>
    </source>
</evidence>
<comment type="similarity">
    <text evidence="1 2">Belongs to the outer membrane factor (OMF) (TC 1.B.17) family.</text>
</comment>
<dbReference type="PANTHER" id="PTHR30203">
    <property type="entry name" value="OUTER MEMBRANE CATION EFFLUX PROTEIN"/>
    <property type="match status" value="1"/>
</dbReference>
<evidence type="ECO:0000256" key="2">
    <source>
        <dbReference type="RuleBase" id="RU362097"/>
    </source>
</evidence>
<evidence type="ECO:0000313" key="3">
    <source>
        <dbReference type="EMBL" id="CAP57784.1"/>
    </source>
</evidence>
<dbReference type="Proteomes" id="UP000001176">
    <property type="component" value="Chromosome"/>
</dbReference>
<protein>
    <submittedName>
        <fullName evidence="3">Putative outer membrane efflux protein</fullName>
    </submittedName>
</protein>
<name>A9HA25_GLUDA</name>
<keyword evidence="4" id="KW-1185">Reference proteome</keyword>
<reference evidence="3 4" key="1">
    <citation type="journal article" date="2009" name="BMC Genomics">
        <title>Complete genome sequence of the sugarcane nitrogen-fixing endophyte Gluconacetobacter diazotrophicus Pal5.</title>
        <authorList>
            <person name="Bertalan M."/>
            <person name="Albano R."/>
            <person name="Padua V."/>
            <person name="Rouws L."/>
            <person name="Rojas C."/>
            <person name="Hemerly A."/>
            <person name="Teixeira K."/>
            <person name="Schwab S."/>
            <person name="Araujo J."/>
            <person name="Oliveira A."/>
            <person name="Franca L."/>
            <person name="Magalhaes V."/>
            <person name="Alqueres S."/>
            <person name="Cardoso A."/>
            <person name="Almeida W."/>
            <person name="Loureiro M.M."/>
            <person name="Nogueira E."/>
            <person name="Cidade D."/>
            <person name="Oliveira D."/>
            <person name="Simao T."/>
            <person name="Macedo J."/>
            <person name="Valadao A."/>
            <person name="Dreschsel M."/>
            <person name="Freitas F."/>
            <person name="Vidal M."/>
            <person name="Guedes H."/>
            <person name="Rodrigues E."/>
            <person name="Meneses C."/>
            <person name="Brioso P."/>
            <person name="Pozzer L."/>
            <person name="Figueiredo D."/>
            <person name="Montano H."/>
            <person name="Junior J."/>
            <person name="Filho G."/>
            <person name="Flores V."/>
            <person name="Ferreira B."/>
            <person name="Branco A."/>
            <person name="Gonzalez P."/>
            <person name="Guillobel H."/>
            <person name="Lemos M."/>
            <person name="Seibel L."/>
            <person name="Macedo J."/>
            <person name="Alves-Ferreira M."/>
            <person name="Sachetto-Martins G."/>
            <person name="Coelho A."/>
            <person name="Santos E."/>
            <person name="Amaral G."/>
            <person name="Neves A."/>
            <person name="Pacheco A.B."/>
            <person name="Carvalho D."/>
            <person name="Lery L."/>
            <person name="Bisch P."/>
            <person name="Rossle S.C."/>
            <person name="Urmenyi T."/>
            <person name="Kruger W.V."/>
            <person name="Martins O."/>
            <person name="Baldani J.I."/>
            <person name="Ferreira P.C."/>
        </authorList>
    </citation>
    <scope>NUCLEOTIDE SEQUENCE [LARGE SCALE GENOMIC DNA]</scope>
    <source>
        <strain evidence="4">ATCC 49037 / DSM 5601 / CCUG 37298 / CIP 103539 / LMG 7603 / PAl5</strain>
    </source>
</reference>
<comment type="subcellular location">
    <subcellularLocation>
        <location evidence="2">Cell membrane</location>
        <topology evidence="2">Lipid-anchor</topology>
    </subcellularLocation>
</comment>
<dbReference type="SUPFAM" id="SSF56954">
    <property type="entry name" value="Outer membrane efflux proteins (OEP)"/>
    <property type="match status" value="1"/>
</dbReference>
<dbReference type="AlphaFoldDB" id="A9HA25"/>
<gene>
    <name evidence="3" type="primary">ttgF</name>
    <name evidence="3" type="ordered locus">GDI3841</name>
</gene>
<keyword evidence="2" id="KW-1134">Transmembrane beta strand</keyword>
<dbReference type="PROSITE" id="PS51257">
    <property type="entry name" value="PROKAR_LIPOPROTEIN"/>
    <property type="match status" value="1"/>
</dbReference>
<keyword evidence="2" id="KW-0449">Lipoprotein</keyword>
<dbReference type="InterPro" id="IPR010131">
    <property type="entry name" value="MdtP/NodT-like"/>
</dbReference>
<dbReference type="EMBL" id="AM889285">
    <property type="protein sequence ID" value="CAP57784.1"/>
    <property type="molecule type" value="Genomic_DNA"/>
</dbReference>
<proteinExistence type="inferred from homology"/>
<dbReference type="InterPro" id="IPR003423">
    <property type="entry name" value="OMP_efflux"/>
</dbReference>
<dbReference type="Gene3D" id="1.20.1600.10">
    <property type="entry name" value="Outer membrane efflux proteins (OEP)"/>
    <property type="match status" value="1"/>
</dbReference>
<dbReference type="PANTHER" id="PTHR30203:SF25">
    <property type="entry name" value="OUTER MEMBRANE PROTEIN-RELATED"/>
    <property type="match status" value="1"/>
</dbReference>
<keyword evidence="2" id="KW-0564">Palmitate</keyword>
<dbReference type="Gene3D" id="2.20.200.10">
    <property type="entry name" value="Outer membrane efflux proteins (OEP)"/>
    <property type="match status" value="1"/>
</dbReference>
<dbReference type="KEGG" id="gdi:GDI3841"/>
<sequence length="494" mass="51818">MMRRAVRAGWVAGLAWVWLGGCTVGPAFHAPRADMPAAWHDVSAHGGGVALVARPDPLWWRMFRDPVLDALVARAMAGNPGFEENAARVVQAREQEATQRAAGLPELGASARYTRERLGEAGLFSVLGGAGSGTGQPAFLGGIGGLTQGTDLYQVGFDASWELDLFGRVRRSVEQAHAQVAAQVARQGDARLTLQGDVVRAYLQWRAAQALLDLAGEVAAARARAVALRAFQRRLGLADGTDVDLARAALVRAQGQAAGFQRQAGQALNRLAILTGQPPGALDGPLAAVRPLPDPPPRVPVVLSAALARLRPDIRAAEADLHAATAGIGAAVAQLYPDITLSGQVGQRTLTLGSLADWGNTFYQFGPAISLPLFQGGRLRAAIRLARARQQEAALAYRQRVLDALGEVEDALVALRTDGAARESDRAAMASVTDRLALARTRYRDGTGDALAVLDARAELGGAGQDDIQARLAVLLDVVALCKATGGGWPEAGD</sequence>
<dbReference type="GO" id="GO:0015562">
    <property type="term" value="F:efflux transmembrane transporter activity"/>
    <property type="evidence" value="ECO:0007669"/>
    <property type="project" value="InterPro"/>
</dbReference>